<organism evidence="1 2">
    <name type="scientific">Cirrhinus molitorella</name>
    <name type="common">mud carp</name>
    <dbReference type="NCBI Taxonomy" id="172907"/>
    <lineage>
        <taxon>Eukaryota</taxon>
        <taxon>Metazoa</taxon>
        <taxon>Chordata</taxon>
        <taxon>Craniata</taxon>
        <taxon>Vertebrata</taxon>
        <taxon>Euteleostomi</taxon>
        <taxon>Actinopterygii</taxon>
        <taxon>Neopterygii</taxon>
        <taxon>Teleostei</taxon>
        <taxon>Ostariophysi</taxon>
        <taxon>Cypriniformes</taxon>
        <taxon>Cyprinidae</taxon>
        <taxon>Labeoninae</taxon>
        <taxon>Labeonini</taxon>
        <taxon>Cirrhinus</taxon>
    </lineage>
</organism>
<comment type="caution">
    <text evidence="1">The sequence shown here is derived from an EMBL/GenBank/DDBJ whole genome shotgun (WGS) entry which is preliminary data.</text>
</comment>
<evidence type="ECO:0000313" key="2">
    <source>
        <dbReference type="Proteomes" id="UP001558613"/>
    </source>
</evidence>
<gene>
    <name evidence="1" type="ORF">QQF64_026572</name>
</gene>
<proteinExistence type="predicted"/>
<dbReference type="EMBL" id="JAYMGO010000005">
    <property type="protein sequence ID" value="KAL1273758.1"/>
    <property type="molecule type" value="Genomic_DNA"/>
</dbReference>
<reference evidence="1 2" key="1">
    <citation type="submission" date="2023-09" db="EMBL/GenBank/DDBJ databases">
        <authorList>
            <person name="Wang M."/>
        </authorList>
    </citation>
    <scope>NUCLEOTIDE SEQUENCE [LARGE SCALE GENOMIC DNA]</scope>
    <source>
        <strain evidence="1">GT-2023</strain>
        <tissue evidence="1">Liver</tissue>
    </source>
</reference>
<keyword evidence="2" id="KW-1185">Reference proteome</keyword>
<sequence length="87" mass="9724">MQTVKPNIITYVVKEPLCAVPPWELSSLILTSLFPCQTLPHDQKHLPNRPPPTILRTLQPSALLYQLPSVNPGVLSFSEDLFTAYPT</sequence>
<dbReference type="Proteomes" id="UP001558613">
    <property type="component" value="Unassembled WGS sequence"/>
</dbReference>
<name>A0ABR3NAG7_9TELE</name>
<accession>A0ABR3NAG7</accession>
<protein>
    <submittedName>
        <fullName evidence="1">Uncharacterized protein</fullName>
    </submittedName>
</protein>
<evidence type="ECO:0000313" key="1">
    <source>
        <dbReference type="EMBL" id="KAL1273758.1"/>
    </source>
</evidence>